<sequence length="51" mass="5685">MSVNTQKIENIFTQIFKISKKEIFSIEKIGGMTNQNYLVKIAKMGGGGGYK</sequence>
<dbReference type="EMBL" id="UFUZ01000001">
    <property type="protein sequence ID" value="SUX26441.1"/>
    <property type="molecule type" value="Genomic_DNA"/>
</dbReference>
<dbReference type="Gene3D" id="3.30.200.20">
    <property type="entry name" value="Phosphorylase Kinase, domain 1"/>
    <property type="match status" value="1"/>
</dbReference>
<gene>
    <name evidence="1" type="ORF">NCTC12264_00667</name>
</gene>
<dbReference type="Proteomes" id="UP000254161">
    <property type="component" value="Unassembled WGS sequence"/>
</dbReference>
<organism evidence="1 2">
    <name type="scientific">Campylobacter upsaliensis</name>
    <dbReference type="NCBI Taxonomy" id="28080"/>
    <lineage>
        <taxon>Bacteria</taxon>
        <taxon>Pseudomonadati</taxon>
        <taxon>Campylobacterota</taxon>
        <taxon>Epsilonproteobacteria</taxon>
        <taxon>Campylobacterales</taxon>
        <taxon>Campylobacteraceae</taxon>
        <taxon>Campylobacter</taxon>
    </lineage>
</organism>
<name>A0A381EHF7_CAMUP</name>
<reference evidence="1 2" key="1">
    <citation type="submission" date="2018-06" db="EMBL/GenBank/DDBJ databases">
        <authorList>
            <consortium name="Pathogen Informatics"/>
            <person name="Doyle S."/>
        </authorList>
    </citation>
    <scope>NUCLEOTIDE SEQUENCE [LARGE SCALE GENOMIC DNA]</scope>
    <source>
        <strain evidence="1 2">NCTC12264</strain>
    </source>
</reference>
<dbReference type="AlphaFoldDB" id="A0A381EHF7"/>
<proteinExistence type="predicted"/>
<evidence type="ECO:0000313" key="2">
    <source>
        <dbReference type="Proteomes" id="UP000254161"/>
    </source>
</evidence>
<dbReference type="RefSeq" id="WP_181892448.1">
    <property type="nucleotide sequence ID" value="NZ_JAIWZH010000001.1"/>
</dbReference>
<evidence type="ECO:0000313" key="1">
    <source>
        <dbReference type="EMBL" id="SUX26441.1"/>
    </source>
</evidence>
<accession>A0A381EHF7</accession>
<protein>
    <submittedName>
        <fullName evidence="1">Uncharacterized protein</fullName>
    </submittedName>
</protein>